<reference evidence="1 2" key="1">
    <citation type="submission" date="2016-10" db="EMBL/GenBank/DDBJ databases">
        <authorList>
            <person name="Varghese N."/>
            <person name="Submissions S."/>
        </authorList>
    </citation>
    <scope>NUCLEOTIDE SEQUENCE [LARGE SCALE GENOMIC DNA]</scope>
    <source>
        <strain evidence="1 2">CECT 8317</strain>
    </source>
</reference>
<comment type="caution">
    <text evidence="1">The sequence shown here is derived from an EMBL/GenBank/DDBJ whole genome shotgun (WGS) entry which is preliminary data.</text>
</comment>
<dbReference type="EMBL" id="FNVE01000002">
    <property type="protein sequence ID" value="SEF82780.1"/>
    <property type="molecule type" value="Genomic_DNA"/>
</dbReference>
<organism evidence="1 2">
    <name type="scientific">Halopseudomonas aestusnigri</name>
    <dbReference type="NCBI Taxonomy" id="857252"/>
    <lineage>
        <taxon>Bacteria</taxon>
        <taxon>Pseudomonadati</taxon>
        <taxon>Pseudomonadota</taxon>
        <taxon>Gammaproteobacteria</taxon>
        <taxon>Pseudomonadales</taxon>
        <taxon>Pseudomonadaceae</taxon>
        <taxon>Halopseudomonas</taxon>
    </lineage>
</organism>
<dbReference type="AlphaFoldDB" id="A0AAQ1G5G8"/>
<name>A0AAQ1G5G8_9GAMM</name>
<dbReference type="Proteomes" id="UP000243518">
    <property type="component" value="Unassembled WGS sequence"/>
</dbReference>
<dbReference type="RefSeq" id="WP_088273980.1">
    <property type="nucleotide sequence ID" value="NZ_FNVE01000002.1"/>
</dbReference>
<accession>A0AAQ1G5G8</accession>
<evidence type="ECO:0000313" key="1">
    <source>
        <dbReference type="EMBL" id="SEF82780.1"/>
    </source>
</evidence>
<gene>
    <name evidence="1" type="ORF">SAMN05216586_10241</name>
</gene>
<keyword evidence="2" id="KW-1185">Reference proteome</keyword>
<protein>
    <submittedName>
        <fullName evidence="1">Uncharacterized protein</fullName>
    </submittedName>
</protein>
<sequence>MIERVEMALITWGDQYRRRGTVAMLQCTLGAMIDAQGEMIRSTALGAGYGVGLESGPLGAVGEAVERALVMIRQPVEAGGHGKVGAELVKLARVRYLTDPMPLVEQQAKRMGWRSQATYRSKLHQLHVLLEPLLLAELPWLRRAS</sequence>
<evidence type="ECO:0000313" key="2">
    <source>
        <dbReference type="Proteomes" id="UP000243518"/>
    </source>
</evidence>
<proteinExistence type="predicted"/>